<keyword evidence="2" id="KW-1185">Reference proteome</keyword>
<reference evidence="3" key="1">
    <citation type="submission" date="2025-08" db="UniProtKB">
        <authorList>
            <consortium name="RefSeq"/>
        </authorList>
    </citation>
    <scope>IDENTIFICATION</scope>
    <source>
        <strain evidence="3">OHB3-1</strain>
    </source>
</reference>
<proteinExistence type="predicted"/>
<evidence type="ECO:0000256" key="1">
    <source>
        <dbReference type="SAM" id="SignalP"/>
    </source>
</evidence>
<evidence type="ECO:0000313" key="3">
    <source>
        <dbReference type="RefSeq" id="XP_022139416.1"/>
    </source>
</evidence>
<organism evidence="2 3">
    <name type="scientific">Momordica charantia</name>
    <name type="common">Bitter gourd</name>
    <name type="synonym">Balsam pear</name>
    <dbReference type="NCBI Taxonomy" id="3673"/>
    <lineage>
        <taxon>Eukaryota</taxon>
        <taxon>Viridiplantae</taxon>
        <taxon>Streptophyta</taxon>
        <taxon>Embryophyta</taxon>
        <taxon>Tracheophyta</taxon>
        <taxon>Spermatophyta</taxon>
        <taxon>Magnoliopsida</taxon>
        <taxon>eudicotyledons</taxon>
        <taxon>Gunneridae</taxon>
        <taxon>Pentapetalae</taxon>
        <taxon>rosids</taxon>
        <taxon>fabids</taxon>
        <taxon>Cucurbitales</taxon>
        <taxon>Cucurbitaceae</taxon>
        <taxon>Momordiceae</taxon>
        <taxon>Momordica</taxon>
    </lineage>
</organism>
<feature type="chain" id="PRO_5026945693" evidence="1">
    <location>
        <begin position="29"/>
        <end position="523"/>
    </location>
</feature>
<sequence>MASSFSNTVSFLLYTVVVVVLRVPQSIGAVPLPFHPRDVLPLLPNRVARPVLNSLSSAVDLLPKFVGAAMSDPQKPLTWSGSCFRKNSAWLDLRSDGGTLHIEVGDAVSLTCIDLYVFATPDRATGDYYFRSKEHTFEFKLWEDEAEYEYVKEKGISIFLMEAGLLGTLEACFEAVPLFMNDEEGEKANLRFLEKNMKASFTERPPAAWISDVDADDINSGDFLALSKIRGSSGAFETLEKWVTGAFAGHVAAFIRDPQGKLWVAESGRESDQGEVIALTAWEEWWEIEKKKDKANPHIALLRLSSEMRAKFNNTAAWEFVSKMNGKTYGYHNLIFSWIDTSTANYPPPLDANLIAAAMTVWNKLKPQSATNLWNEALNLRLGTQGLDFPQILEEVQQRGSSFDKLLAIPEQDNWIYDNGKSVTCVAFAVSMYKEAGLFGPLAPTVQATEFTVKDGYTLKFYEDELSKLPKWCNEGDSVKMPYCQILGKYRMELPEYNTIDPYKHMNENCPSLPPDYARPNDC</sequence>
<dbReference type="AlphaFoldDB" id="A0A6J1CCK8"/>
<dbReference type="OrthoDB" id="1847654at2759"/>
<protein>
    <submittedName>
        <fullName evidence="3">Uncharacterized protein LOC111010353</fullName>
    </submittedName>
</protein>
<dbReference type="Proteomes" id="UP000504603">
    <property type="component" value="Unplaced"/>
</dbReference>
<dbReference type="RefSeq" id="XP_022139416.1">
    <property type="nucleotide sequence ID" value="XM_022283724.1"/>
</dbReference>
<dbReference type="PANTHER" id="PTHR31354:SF2">
    <property type="entry name" value="OS01G0793500 PROTEIN"/>
    <property type="match status" value="1"/>
</dbReference>
<keyword evidence="1" id="KW-0732">Signal</keyword>
<evidence type="ECO:0000313" key="2">
    <source>
        <dbReference type="Proteomes" id="UP000504603"/>
    </source>
</evidence>
<feature type="signal peptide" evidence="1">
    <location>
        <begin position="1"/>
        <end position="28"/>
    </location>
</feature>
<accession>A0A6J1CCK8</accession>
<name>A0A6J1CCK8_MOMCH</name>
<dbReference type="PANTHER" id="PTHR31354">
    <property type="entry name" value="OS01G0793500 PROTEIN"/>
    <property type="match status" value="1"/>
</dbReference>
<dbReference type="KEGG" id="mcha:111010353"/>
<gene>
    <name evidence="3" type="primary">LOC111010353</name>
</gene>
<dbReference type="GeneID" id="111010353"/>